<dbReference type="Proteomes" id="UP001066276">
    <property type="component" value="Chromosome 2_2"/>
</dbReference>
<reference evidence="1" key="1">
    <citation type="journal article" date="2022" name="bioRxiv">
        <title>Sequencing and chromosome-scale assembly of the giantPleurodeles waltlgenome.</title>
        <authorList>
            <person name="Brown T."/>
            <person name="Elewa A."/>
            <person name="Iarovenko S."/>
            <person name="Subramanian E."/>
            <person name="Araus A.J."/>
            <person name="Petzold A."/>
            <person name="Susuki M."/>
            <person name="Suzuki K.-i.T."/>
            <person name="Hayashi T."/>
            <person name="Toyoda A."/>
            <person name="Oliveira C."/>
            <person name="Osipova E."/>
            <person name="Leigh N.D."/>
            <person name="Simon A."/>
            <person name="Yun M.H."/>
        </authorList>
    </citation>
    <scope>NUCLEOTIDE SEQUENCE</scope>
    <source>
        <strain evidence="1">20211129_DDA</strain>
        <tissue evidence="1">Liver</tissue>
    </source>
</reference>
<protein>
    <submittedName>
        <fullName evidence="1">Uncharacterized protein</fullName>
    </submittedName>
</protein>
<gene>
    <name evidence="1" type="ORF">NDU88_004038</name>
</gene>
<evidence type="ECO:0000313" key="2">
    <source>
        <dbReference type="Proteomes" id="UP001066276"/>
    </source>
</evidence>
<organism evidence="1 2">
    <name type="scientific">Pleurodeles waltl</name>
    <name type="common">Iberian ribbed newt</name>
    <dbReference type="NCBI Taxonomy" id="8319"/>
    <lineage>
        <taxon>Eukaryota</taxon>
        <taxon>Metazoa</taxon>
        <taxon>Chordata</taxon>
        <taxon>Craniata</taxon>
        <taxon>Vertebrata</taxon>
        <taxon>Euteleostomi</taxon>
        <taxon>Amphibia</taxon>
        <taxon>Batrachia</taxon>
        <taxon>Caudata</taxon>
        <taxon>Salamandroidea</taxon>
        <taxon>Salamandridae</taxon>
        <taxon>Pleurodelinae</taxon>
        <taxon>Pleurodeles</taxon>
    </lineage>
</organism>
<name>A0AAV7V089_PLEWA</name>
<evidence type="ECO:0000313" key="1">
    <source>
        <dbReference type="EMBL" id="KAJ1194752.1"/>
    </source>
</evidence>
<comment type="caution">
    <text evidence="1">The sequence shown here is derived from an EMBL/GenBank/DDBJ whole genome shotgun (WGS) entry which is preliminary data.</text>
</comment>
<proteinExistence type="predicted"/>
<dbReference type="EMBL" id="JANPWB010000004">
    <property type="protein sequence ID" value="KAJ1194752.1"/>
    <property type="molecule type" value="Genomic_DNA"/>
</dbReference>
<keyword evidence="2" id="KW-1185">Reference proteome</keyword>
<dbReference type="AlphaFoldDB" id="A0AAV7V089"/>
<sequence length="82" mass="9332">MTRIPSRVWFITNQVALVELRQILNQDRAESLRLTADSAHSDQGLLLEQGFVVLKIRLKRISPGEFVGKRINKDGTNDTNEL</sequence>
<accession>A0AAV7V089</accession>